<name>A0A420I5D9_9PEZI</name>
<evidence type="ECO:0000256" key="4">
    <source>
        <dbReference type="RuleBase" id="RU000363"/>
    </source>
</evidence>
<dbReference type="PRINTS" id="PR00080">
    <property type="entry name" value="SDRFAMILY"/>
</dbReference>
<dbReference type="PROSITE" id="PS00061">
    <property type="entry name" value="ADH_SHORT"/>
    <property type="match status" value="1"/>
</dbReference>
<keyword evidence="3" id="KW-0560">Oxidoreductase</keyword>
<feature type="transmembrane region" description="Helical" evidence="5">
    <location>
        <begin position="91"/>
        <end position="109"/>
    </location>
</feature>
<sequence length="347" mass="37582">MNHQLPPPPLPWAKSFSIDLILKVLNTTFFHPFVAWIIPLCMRAQAMPWTHTAMRISIGYASILTLLCFCQILNLQIAYSKPRKVDLSEEVIVITGGAGGLGLLIAEVYGMRGATVAVLDIKDLEAGDVRGVTAYRCDVSDKDQLAKAAFQIERDLGSPTILINNAAIVNGKPFLDLSLEEIEKCLRVNLFSQFYTIKTFLPSMVRAGSGTIVTISSVLSSVGAASLSDYTATKAGITALHKSLAAELKSTPNIKTVLVSPGQIGSSLFNSVKTPSSFFGPIIESVDVAKEIIATIDSGSSAYLAMPLYARWIDWMNVLPVGIQAILRRLSGIDNAMSTFQKKDKEL</sequence>
<keyword evidence="7" id="KW-1185">Reference proteome</keyword>
<evidence type="ECO:0000256" key="5">
    <source>
        <dbReference type="SAM" id="Phobius"/>
    </source>
</evidence>
<keyword evidence="5" id="KW-0472">Membrane</keyword>
<comment type="similarity">
    <text evidence="1 4">Belongs to the short-chain dehydrogenases/reductases (SDR) family.</text>
</comment>
<keyword evidence="5" id="KW-1133">Transmembrane helix</keyword>
<keyword evidence="5" id="KW-0812">Transmembrane</keyword>
<accession>A0A420I5D9</accession>
<dbReference type="AlphaFoldDB" id="A0A420I5D9"/>
<evidence type="ECO:0000256" key="1">
    <source>
        <dbReference type="ARBA" id="ARBA00006484"/>
    </source>
</evidence>
<gene>
    <name evidence="6" type="ORF">OnM2_015003</name>
</gene>
<evidence type="ECO:0000313" key="7">
    <source>
        <dbReference type="Proteomes" id="UP000286134"/>
    </source>
</evidence>
<dbReference type="EMBL" id="MCFK01001554">
    <property type="protein sequence ID" value="RKF64879.1"/>
    <property type="molecule type" value="Genomic_DNA"/>
</dbReference>
<feature type="transmembrane region" description="Helical" evidence="5">
    <location>
        <begin position="20"/>
        <end position="38"/>
    </location>
</feature>
<dbReference type="STRING" id="212602.A0A420I5D9"/>
<proteinExistence type="inferred from homology"/>
<evidence type="ECO:0000313" key="6">
    <source>
        <dbReference type="EMBL" id="RKF64879.1"/>
    </source>
</evidence>
<dbReference type="InterPro" id="IPR002347">
    <property type="entry name" value="SDR_fam"/>
</dbReference>
<keyword evidence="2" id="KW-0521">NADP</keyword>
<feature type="transmembrane region" description="Helical" evidence="5">
    <location>
        <begin position="58"/>
        <end position="79"/>
    </location>
</feature>
<comment type="caution">
    <text evidence="6">The sequence shown here is derived from an EMBL/GenBank/DDBJ whole genome shotgun (WGS) entry which is preliminary data.</text>
</comment>
<organism evidence="6 7">
    <name type="scientific">Erysiphe neolycopersici</name>
    <dbReference type="NCBI Taxonomy" id="212602"/>
    <lineage>
        <taxon>Eukaryota</taxon>
        <taxon>Fungi</taxon>
        <taxon>Dikarya</taxon>
        <taxon>Ascomycota</taxon>
        <taxon>Pezizomycotina</taxon>
        <taxon>Leotiomycetes</taxon>
        <taxon>Erysiphales</taxon>
        <taxon>Erysiphaceae</taxon>
        <taxon>Erysiphe</taxon>
    </lineage>
</organism>
<dbReference type="Gene3D" id="3.40.50.720">
    <property type="entry name" value="NAD(P)-binding Rossmann-like Domain"/>
    <property type="match status" value="1"/>
</dbReference>
<dbReference type="Proteomes" id="UP000286134">
    <property type="component" value="Unassembled WGS sequence"/>
</dbReference>
<reference evidence="6 7" key="1">
    <citation type="journal article" date="2018" name="BMC Genomics">
        <title>Comparative genome analyses reveal sequence features reflecting distinct modes of host-adaptation between dicot and monocot powdery mildew.</title>
        <authorList>
            <person name="Wu Y."/>
            <person name="Ma X."/>
            <person name="Pan Z."/>
            <person name="Kale S.D."/>
            <person name="Song Y."/>
            <person name="King H."/>
            <person name="Zhang Q."/>
            <person name="Presley C."/>
            <person name="Deng X."/>
            <person name="Wei C.I."/>
            <person name="Xiao S."/>
        </authorList>
    </citation>
    <scope>NUCLEOTIDE SEQUENCE [LARGE SCALE GENOMIC DNA]</scope>
    <source>
        <strain evidence="6">UMSG2</strain>
    </source>
</reference>
<protein>
    <submittedName>
        <fullName evidence="6">Short-chain dehydrogenase/reductase family 16C member 6</fullName>
    </submittedName>
</protein>
<evidence type="ECO:0000256" key="3">
    <source>
        <dbReference type="ARBA" id="ARBA00023002"/>
    </source>
</evidence>
<dbReference type="GO" id="GO:0016616">
    <property type="term" value="F:oxidoreductase activity, acting on the CH-OH group of donors, NAD or NADP as acceptor"/>
    <property type="evidence" value="ECO:0007669"/>
    <property type="project" value="TreeGrafter"/>
</dbReference>
<dbReference type="PANTHER" id="PTHR24322">
    <property type="entry name" value="PKSB"/>
    <property type="match status" value="1"/>
</dbReference>
<dbReference type="PRINTS" id="PR00081">
    <property type="entry name" value="GDHRDH"/>
</dbReference>
<dbReference type="Pfam" id="PF00106">
    <property type="entry name" value="adh_short"/>
    <property type="match status" value="1"/>
</dbReference>
<dbReference type="OrthoDB" id="5840532at2759"/>
<evidence type="ECO:0000256" key="2">
    <source>
        <dbReference type="ARBA" id="ARBA00022857"/>
    </source>
</evidence>
<dbReference type="InterPro" id="IPR036291">
    <property type="entry name" value="NAD(P)-bd_dom_sf"/>
</dbReference>
<dbReference type="PANTHER" id="PTHR24322:SF736">
    <property type="entry name" value="RETINOL DEHYDROGENASE 10"/>
    <property type="match status" value="1"/>
</dbReference>
<dbReference type="SUPFAM" id="SSF51735">
    <property type="entry name" value="NAD(P)-binding Rossmann-fold domains"/>
    <property type="match status" value="1"/>
</dbReference>
<dbReference type="InterPro" id="IPR020904">
    <property type="entry name" value="Sc_DH/Rdtase_CS"/>
</dbReference>